<dbReference type="AlphaFoldDB" id="A0A5K7Z9M6"/>
<evidence type="ECO:0000313" key="3">
    <source>
        <dbReference type="Proteomes" id="UP000427769"/>
    </source>
</evidence>
<feature type="transmembrane region" description="Helical" evidence="1">
    <location>
        <begin position="53"/>
        <end position="75"/>
    </location>
</feature>
<keyword evidence="3" id="KW-1185">Reference proteome</keyword>
<dbReference type="KEGG" id="dwd:DSCW_48220"/>
<keyword evidence="1" id="KW-0472">Membrane</keyword>
<protein>
    <submittedName>
        <fullName evidence="2">Uncharacterized protein</fullName>
    </submittedName>
</protein>
<organism evidence="2 3">
    <name type="scientific">Desulfosarcina widdelii</name>
    <dbReference type="NCBI Taxonomy" id="947919"/>
    <lineage>
        <taxon>Bacteria</taxon>
        <taxon>Pseudomonadati</taxon>
        <taxon>Thermodesulfobacteriota</taxon>
        <taxon>Desulfobacteria</taxon>
        <taxon>Desulfobacterales</taxon>
        <taxon>Desulfosarcinaceae</taxon>
        <taxon>Desulfosarcina</taxon>
    </lineage>
</organism>
<keyword evidence="1" id="KW-0812">Transmembrane</keyword>
<dbReference type="EMBL" id="AP021875">
    <property type="protein sequence ID" value="BBO77405.1"/>
    <property type="molecule type" value="Genomic_DNA"/>
</dbReference>
<accession>A0A5K7Z9M6</accession>
<reference evidence="2 3" key="1">
    <citation type="submission" date="2019-11" db="EMBL/GenBank/DDBJ databases">
        <title>Comparative genomics of hydrocarbon-degrading Desulfosarcina strains.</title>
        <authorList>
            <person name="Watanabe M."/>
            <person name="Kojima H."/>
            <person name="Fukui M."/>
        </authorList>
    </citation>
    <scope>NUCLEOTIDE SEQUENCE [LARGE SCALE GENOMIC DNA]</scope>
    <source>
        <strain evidence="2 3">PP31</strain>
    </source>
</reference>
<sequence length="81" mass="8736">MDTVGKGVGLLIVYSAGLGIPFLLTTVAMKGFFRIFSKIKKYMGLIQKISGSILVLLGILMITGKLTLITSKLGFLNTLAW</sequence>
<evidence type="ECO:0000256" key="1">
    <source>
        <dbReference type="SAM" id="Phobius"/>
    </source>
</evidence>
<gene>
    <name evidence="2" type="ORF">DSCW_48220</name>
</gene>
<evidence type="ECO:0000313" key="2">
    <source>
        <dbReference type="EMBL" id="BBO77405.1"/>
    </source>
</evidence>
<name>A0A5K7Z9M6_9BACT</name>
<proteinExistence type="predicted"/>
<dbReference type="Proteomes" id="UP000427769">
    <property type="component" value="Chromosome"/>
</dbReference>
<feature type="transmembrane region" description="Helical" evidence="1">
    <location>
        <begin position="12"/>
        <end position="33"/>
    </location>
</feature>
<keyword evidence="1" id="KW-1133">Transmembrane helix</keyword>